<feature type="signal peptide" evidence="6">
    <location>
        <begin position="1"/>
        <end position="20"/>
    </location>
</feature>
<dbReference type="InterPro" id="IPR015500">
    <property type="entry name" value="Peptidase_S8_subtilisin-rel"/>
</dbReference>
<evidence type="ECO:0000256" key="5">
    <source>
        <dbReference type="PROSITE-ProRule" id="PRU01240"/>
    </source>
</evidence>
<dbReference type="PROSITE" id="PS00138">
    <property type="entry name" value="SUBTILASE_SER"/>
    <property type="match status" value="1"/>
</dbReference>
<evidence type="ECO:0000313" key="9">
    <source>
        <dbReference type="Proteomes" id="UP000319771"/>
    </source>
</evidence>
<feature type="active site" description="Charge relay system" evidence="5">
    <location>
        <position position="446"/>
    </location>
</feature>
<dbReference type="InterPro" id="IPR050131">
    <property type="entry name" value="Peptidase_S8_subtilisin-like"/>
</dbReference>
<dbReference type="Gene3D" id="3.40.50.200">
    <property type="entry name" value="Peptidase S8/S53 domain"/>
    <property type="match status" value="1"/>
</dbReference>
<protein>
    <recommendedName>
        <fullName evidence="7">Peptidase S8/S53 domain-containing protein</fullName>
    </recommendedName>
</protein>
<sequence>MRAPTLALALLLGSALPAAALTLDLPVRRAGMAWEAVGPRYYQGEVFELCLTRASARISAARTPGLTRAPGLGVAAVDRLAVSLGGMWFEREFPEETPPVPGSGSPDFTAYYLAHLPQGIALEEALARFRSLGEVARADPIAVLPVDAVSLSDSLWAQEYWLYQPGPPPRHDIHAPETWDVTLGDTAIVVAVADTGVGADSLRNQVPLPYHPDLSGAVPGSSGQIWTNWAEAGGTPGVDDDGNGFVDDIHGWDFVSATPDHQPFEDFAIEDNDPSDYAGHGTAVAGLIGAIADNGIGLAGIARTVRLMPVRMGWASAPSPGGEVDMSFAARAIRYATRMGAQVINCSWESGYLGSLDSALTDAVRSGVTIVSASGNNYSGPHYVGDREDCLAIAATDATDRVASFSTLGAFVDLSAPGQAMASTSVIVDGSGNRMPVYKTGLNGTSFAAPLVSGVAALIQSRQLPPEANHPLTPRSVQFRLMETTDDIAGLNPGLVGLFGSGRLNAYRALTETSGSTATRMLANTVGAPLLVPSDGEARAAFL</sequence>
<dbReference type="EMBL" id="VBPB01000100">
    <property type="protein sequence ID" value="TMQ72624.1"/>
    <property type="molecule type" value="Genomic_DNA"/>
</dbReference>
<keyword evidence="4 5" id="KW-0720">Serine protease</keyword>
<dbReference type="InterPro" id="IPR000209">
    <property type="entry name" value="Peptidase_S8/S53_dom"/>
</dbReference>
<name>A0A538U9S3_UNCEI</name>
<comment type="similarity">
    <text evidence="1 5">Belongs to the peptidase S8 family.</text>
</comment>
<reference evidence="8 9" key="1">
    <citation type="journal article" date="2019" name="Nat. Microbiol.">
        <title>Mediterranean grassland soil C-N compound turnover is dependent on rainfall and depth, and is mediated by genomically divergent microorganisms.</title>
        <authorList>
            <person name="Diamond S."/>
            <person name="Andeer P.F."/>
            <person name="Li Z."/>
            <person name="Crits-Christoph A."/>
            <person name="Burstein D."/>
            <person name="Anantharaman K."/>
            <person name="Lane K.R."/>
            <person name="Thomas B.C."/>
            <person name="Pan C."/>
            <person name="Northen T.R."/>
            <person name="Banfield J.F."/>
        </authorList>
    </citation>
    <scope>NUCLEOTIDE SEQUENCE [LARGE SCALE GENOMIC DNA]</scope>
    <source>
        <strain evidence="8">WS_11</strain>
    </source>
</reference>
<dbReference type="PRINTS" id="PR00723">
    <property type="entry name" value="SUBTILISIN"/>
</dbReference>
<feature type="chain" id="PRO_5022240645" description="Peptidase S8/S53 domain-containing protein" evidence="6">
    <location>
        <begin position="21"/>
        <end position="543"/>
    </location>
</feature>
<evidence type="ECO:0000256" key="4">
    <source>
        <dbReference type="ARBA" id="ARBA00022825"/>
    </source>
</evidence>
<comment type="caution">
    <text evidence="8">The sequence shown here is derived from an EMBL/GenBank/DDBJ whole genome shotgun (WGS) entry which is preliminary data.</text>
</comment>
<evidence type="ECO:0000256" key="6">
    <source>
        <dbReference type="SAM" id="SignalP"/>
    </source>
</evidence>
<organism evidence="8 9">
    <name type="scientific">Eiseniibacteriota bacterium</name>
    <dbReference type="NCBI Taxonomy" id="2212470"/>
    <lineage>
        <taxon>Bacteria</taxon>
        <taxon>Candidatus Eiseniibacteriota</taxon>
    </lineage>
</organism>
<dbReference type="Pfam" id="PF00082">
    <property type="entry name" value="Peptidase_S8"/>
    <property type="match status" value="1"/>
</dbReference>
<feature type="domain" description="Peptidase S8/S53" evidence="7">
    <location>
        <begin position="186"/>
        <end position="502"/>
    </location>
</feature>
<dbReference type="PANTHER" id="PTHR43806:SF11">
    <property type="entry name" value="CEREVISIN-RELATED"/>
    <property type="match status" value="1"/>
</dbReference>
<evidence type="ECO:0000313" key="8">
    <source>
        <dbReference type="EMBL" id="TMQ72624.1"/>
    </source>
</evidence>
<feature type="active site" description="Charge relay system" evidence="5">
    <location>
        <position position="194"/>
    </location>
</feature>
<keyword evidence="3 5" id="KW-0378">Hydrolase</keyword>
<dbReference type="InterPro" id="IPR022398">
    <property type="entry name" value="Peptidase_S8_His-AS"/>
</dbReference>
<dbReference type="PROSITE" id="PS00137">
    <property type="entry name" value="SUBTILASE_HIS"/>
    <property type="match status" value="1"/>
</dbReference>
<evidence type="ECO:0000256" key="2">
    <source>
        <dbReference type="ARBA" id="ARBA00022670"/>
    </source>
</evidence>
<dbReference type="PROSITE" id="PS51892">
    <property type="entry name" value="SUBTILASE"/>
    <property type="match status" value="1"/>
</dbReference>
<dbReference type="AlphaFoldDB" id="A0A538U9S3"/>
<dbReference type="GO" id="GO:0006508">
    <property type="term" value="P:proteolysis"/>
    <property type="evidence" value="ECO:0007669"/>
    <property type="project" value="UniProtKB-KW"/>
</dbReference>
<gene>
    <name evidence="8" type="ORF">E6K81_06900</name>
</gene>
<accession>A0A538U9S3</accession>
<evidence type="ECO:0000256" key="1">
    <source>
        <dbReference type="ARBA" id="ARBA00011073"/>
    </source>
</evidence>
<dbReference type="InterPro" id="IPR023828">
    <property type="entry name" value="Peptidase_S8_Ser-AS"/>
</dbReference>
<keyword evidence="6" id="KW-0732">Signal</keyword>
<feature type="non-terminal residue" evidence="8">
    <location>
        <position position="543"/>
    </location>
</feature>
<keyword evidence="2 5" id="KW-0645">Protease</keyword>
<dbReference type="SUPFAM" id="SSF52743">
    <property type="entry name" value="Subtilisin-like"/>
    <property type="match status" value="1"/>
</dbReference>
<dbReference type="InterPro" id="IPR036852">
    <property type="entry name" value="Peptidase_S8/S53_dom_sf"/>
</dbReference>
<proteinExistence type="inferred from homology"/>
<dbReference type="PANTHER" id="PTHR43806">
    <property type="entry name" value="PEPTIDASE S8"/>
    <property type="match status" value="1"/>
</dbReference>
<evidence type="ECO:0000256" key="3">
    <source>
        <dbReference type="ARBA" id="ARBA00022801"/>
    </source>
</evidence>
<dbReference type="Proteomes" id="UP000319771">
    <property type="component" value="Unassembled WGS sequence"/>
</dbReference>
<feature type="active site" description="Charge relay system" evidence="5">
    <location>
        <position position="280"/>
    </location>
</feature>
<evidence type="ECO:0000259" key="7">
    <source>
        <dbReference type="Pfam" id="PF00082"/>
    </source>
</evidence>
<dbReference type="GO" id="GO:0004252">
    <property type="term" value="F:serine-type endopeptidase activity"/>
    <property type="evidence" value="ECO:0007669"/>
    <property type="project" value="UniProtKB-UniRule"/>
</dbReference>